<dbReference type="EMBL" id="JAUKVY010000030">
    <property type="protein sequence ID" value="MDO1536627.1"/>
    <property type="molecule type" value="Genomic_DNA"/>
</dbReference>
<evidence type="ECO:0000313" key="2">
    <source>
        <dbReference type="Proteomes" id="UP001169027"/>
    </source>
</evidence>
<sequence>MTQTVDLLADIDPDRIFRELAVQYRLLADSEAGVSDDLWSYTMAVVALCARIADAHTDLERGGTAGSSVRAALLDYRIR</sequence>
<evidence type="ECO:0000313" key="1">
    <source>
        <dbReference type="EMBL" id="MDO1536627.1"/>
    </source>
</evidence>
<protein>
    <submittedName>
        <fullName evidence="1">Uncharacterized protein</fullName>
    </submittedName>
</protein>
<gene>
    <name evidence="1" type="ORF">Q2T77_30575</name>
</gene>
<proteinExistence type="predicted"/>
<organism evidence="1 2">
    <name type="scientific">Variovorax ginsengisoli</name>
    <dbReference type="NCBI Taxonomy" id="363844"/>
    <lineage>
        <taxon>Bacteria</taxon>
        <taxon>Pseudomonadati</taxon>
        <taxon>Pseudomonadota</taxon>
        <taxon>Betaproteobacteria</taxon>
        <taxon>Burkholderiales</taxon>
        <taxon>Comamonadaceae</taxon>
        <taxon>Variovorax</taxon>
    </lineage>
</organism>
<comment type="caution">
    <text evidence="1">The sequence shown here is derived from an EMBL/GenBank/DDBJ whole genome shotgun (WGS) entry which is preliminary data.</text>
</comment>
<dbReference type="Proteomes" id="UP001169027">
    <property type="component" value="Unassembled WGS sequence"/>
</dbReference>
<reference evidence="1" key="1">
    <citation type="submission" date="2023-06" db="EMBL/GenBank/DDBJ databases">
        <authorList>
            <person name="Jiang Y."/>
            <person name="Liu Q."/>
        </authorList>
    </citation>
    <scope>NUCLEOTIDE SEQUENCE</scope>
    <source>
        <strain evidence="1">CGMCC 1.12090</strain>
    </source>
</reference>
<name>A0ABT8SEN9_9BURK</name>
<keyword evidence="2" id="KW-1185">Reference proteome</keyword>
<dbReference type="RefSeq" id="WP_301814752.1">
    <property type="nucleotide sequence ID" value="NZ_JAUJZH010000030.1"/>
</dbReference>
<accession>A0ABT8SEN9</accession>